<organism evidence="1">
    <name type="scientific">Bandra megavirus</name>
    <dbReference type="NCBI Taxonomy" id="2071566"/>
    <lineage>
        <taxon>Viruses</taxon>
        <taxon>Varidnaviria</taxon>
        <taxon>Bamfordvirae</taxon>
        <taxon>Nucleocytoviricota</taxon>
        <taxon>Megaviricetes</taxon>
        <taxon>Imitervirales</taxon>
        <taxon>Mimiviridae</taxon>
        <taxon>Megamimivirinae</taxon>
        <taxon>Megavirus</taxon>
    </lineage>
</organism>
<evidence type="ECO:0000313" key="1">
    <source>
        <dbReference type="EMBL" id="AUV58113.1"/>
    </source>
</evidence>
<name>A0A2K9V7D8_9VIRU</name>
<dbReference type="GO" id="GO:0003905">
    <property type="term" value="F:alkylbase DNA N-glycosylase activity"/>
    <property type="evidence" value="ECO:0007669"/>
    <property type="project" value="InterPro"/>
</dbReference>
<proteinExistence type="predicted"/>
<dbReference type="GO" id="GO:0006284">
    <property type="term" value="P:base-excision repair"/>
    <property type="evidence" value="ECO:0007669"/>
    <property type="project" value="InterPro"/>
</dbReference>
<protein>
    <submittedName>
        <fullName evidence="1">Uncharacterized protein</fullName>
    </submittedName>
</protein>
<sequence>MNKIIVSPSEHDHLNESEFNNLADYLLNKCYLVINGTKWRLIEIEFYLYNKNHSDPYVHCDNDQLLNNTFYFHRFKNGTYKSGTFKGMDITLGCSKRKAYFGILIRSIQRVSTGEVIEGPCNTVNKILSKFGFTKIIELTNNNNLNIFDKKQKLYLKPTNSLINQTIYSGPRIGLSDKYLEWRDKSYRYVVHKNMIKKKKTSLVEVKI</sequence>
<dbReference type="InterPro" id="IPR011034">
    <property type="entry name" value="Formyl_transferase-like_C_sf"/>
</dbReference>
<dbReference type="SUPFAM" id="SSF50486">
    <property type="entry name" value="FMT C-terminal domain-like"/>
    <property type="match status" value="1"/>
</dbReference>
<dbReference type="InterPro" id="IPR036995">
    <property type="entry name" value="MPG_sf"/>
</dbReference>
<dbReference type="Gene3D" id="3.10.300.10">
    <property type="entry name" value="Methylpurine-DNA glycosylase (MPG)"/>
    <property type="match status" value="1"/>
</dbReference>
<dbReference type="EMBL" id="MG779309">
    <property type="protein sequence ID" value="AUV58113.1"/>
    <property type="molecule type" value="Genomic_DNA"/>
</dbReference>
<reference evidence="1" key="1">
    <citation type="submission" date="2018-01" db="EMBL/GenBank/DDBJ databases">
        <title>Draft genome sequence of Bandra megavirus.</title>
        <authorList>
            <person name="Chatterjee A."/>
            <person name="Yadav R."/>
            <person name="Kondabagil K."/>
        </authorList>
    </citation>
    <scope>NUCLEOTIDE SEQUENCE</scope>
    <source>
        <strain evidence="1">KK-1</strain>
    </source>
</reference>
<accession>A0A2K9V7D8</accession>
<dbReference type="GO" id="GO:0003677">
    <property type="term" value="F:DNA binding"/>
    <property type="evidence" value="ECO:0007669"/>
    <property type="project" value="InterPro"/>
</dbReference>